<dbReference type="InterPro" id="IPR027417">
    <property type="entry name" value="P-loop_NTPase"/>
</dbReference>
<evidence type="ECO:0000259" key="5">
    <source>
        <dbReference type="PROSITE" id="PS50893"/>
    </source>
</evidence>
<reference evidence="6 7" key="1">
    <citation type="submission" date="2018-05" db="EMBL/GenBank/DDBJ databases">
        <title>Vibrio limimaris sp. nov., isolated from marine sediment.</title>
        <authorList>
            <person name="Li C.-M."/>
        </authorList>
    </citation>
    <scope>NUCLEOTIDE SEQUENCE [LARGE SCALE GENOMIC DNA]</scope>
    <source>
        <strain evidence="6 7">E4404</strain>
    </source>
</reference>
<dbReference type="SUPFAM" id="SSF52540">
    <property type="entry name" value="P-loop containing nucleoside triphosphate hydrolases"/>
    <property type="match status" value="1"/>
</dbReference>
<sequence>MNRNDLLQRPLPQLLAEYPYLRDFFTALALDISVRQETLAEFLNGLPDEHLSQFELTIETLIDQCQEFIEQMQLFQAQSQTSIQRVTVKAGFDKQGRPEDQDLEIRAGEVICIVGPTGSGKSQLLADIESLAQKDTPSRRQILLDGQVPDEEKRMSGDQQLVAQLSQNMNFVMDLTVREFVSMHAESRLVSDVAASVEQVFTLAVELAGEPFSMETPVTALSGGQSRALMIADVACLSASPIVLIDEIENAGVDRLRALELLVKKEKMVLIATHDPLLALSGDRRLVIQNGGIAAVIPTSEEERAGLKQLSVLDAKLAHLRDQVRGGERIVFDLQQFAT</sequence>
<dbReference type="PROSITE" id="PS50893">
    <property type="entry name" value="ABC_TRANSPORTER_2"/>
    <property type="match status" value="1"/>
</dbReference>
<keyword evidence="4" id="KW-0067">ATP-binding</keyword>
<evidence type="ECO:0000256" key="1">
    <source>
        <dbReference type="ARBA" id="ARBA00005417"/>
    </source>
</evidence>
<dbReference type="SMART" id="SM00382">
    <property type="entry name" value="AAA"/>
    <property type="match status" value="1"/>
</dbReference>
<dbReference type="GO" id="GO:0005524">
    <property type="term" value="F:ATP binding"/>
    <property type="evidence" value="ECO:0007669"/>
    <property type="project" value="UniProtKB-KW"/>
</dbReference>
<evidence type="ECO:0000313" key="7">
    <source>
        <dbReference type="Proteomes" id="UP000245362"/>
    </source>
</evidence>
<comment type="similarity">
    <text evidence="1">Belongs to the ABC transporter superfamily.</text>
</comment>
<evidence type="ECO:0000256" key="2">
    <source>
        <dbReference type="ARBA" id="ARBA00022448"/>
    </source>
</evidence>
<dbReference type="GO" id="GO:0016887">
    <property type="term" value="F:ATP hydrolysis activity"/>
    <property type="evidence" value="ECO:0007669"/>
    <property type="project" value="InterPro"/>
</dbReference>
<keyword evidence="7" id="KW-1185">Reference proteome</keyword>
<proteinExistence type="inferred from homology"/>
<dbReference type="InterPro" id="IPR003593">
    <property type="entry name" value="AAA+_ATPase"/>
</dbReference>
<name>A0A2U3B6I3_9VIBR</name>
<comment type="caution">
    <text evidence="6">The sequence shown here is derived from an EMBL/GenBank/DDBJ whole genome shotgun (WGS) entry which is preliminary data.</text>
</comment>
<evidence type="ECO:0000313" key="6">
    <source>
        <dbReference type="EMBL" id="PWI32401.1"/>
    </source>
</evidence>
<evidence type="ECO:0000256" key="4">
    <source>
        <dbReference type="ARBA" id="ARBA00022840"/>
    </source>
</evidence>
<keyword evidence="3" id="KW-0547">Nucleotide-binding</keyword>
<dbReference type="EMBL" id="QFWT01000009">
    <property type="protein sequence ID" value="PWI32401.1"/>
    <property type="molecule type" value="Genomic_DNA"/>
</dbReference>
<accession>A0A2U3B6I3</accession>
<dbReference type="PROSITE" id="PS00211">
    <property type="entry name" value="ABC_TRANSPORTER_1"/>
    <property type="match status" value="1"/>
</dbReference>
<dbReference type="OrthoDB" id="9776556at2"/>
<feature type="domain" description="ABC transporter" evidence="5">
    <location>
        <begin position="83"/>
        <end position="315"/>
    </location>
</feature>
<dbReference type="Pfam" id="PF00005">
    <property type="entry name" value="ABC_tran"/>
    <property type="match status" value="1"/>
</dbReference>
<dbReference type="Gene3D" id="3.40.50.300">
    <property type="entry name" value="P-loop containing nucleotide triphosphate hydrolases"/>
    <property type="match status" value="1"/>
</dbReference>
<evidence type="ECO:0000256" key="3">
    <source>
        <dbReference type="ARBA" id="ARBA00022741"/>
    </source>
</evidence>
<organism evidence="6 7">
    <name type="scientific">Vibrio albus</name>
    <dbReference type="NCBI Taxonomy" id="2200953"/>
    <lineage>
        <taxon>Bacteria</taxon>
        <taxon>Pseudomonadati</taxon>
        <taxon>Pseudomonadota</taxon>
        <taxon>Gammaproteobacteria</taxon>
        <taxon>Vibrionales</taxon>
        <taxon>Vibrionaceae</taxon>
        <taxon>Vibrio</taxon>
    </lineage>
</organism>
<dbReference type="PANTHER" id="PTHR43117">
    <property type="entry name" value="OSMOPROTECTANT IMPORT ATP-BINDING PROTEIN OSMV"/>
    <property type="match status" value="1"/>
</dbReference>
<dbReference type="RefSeq" id="WP_109320541.1">
    <property type="nucleotide sequence ID" value="NZ_QFWT01000009.1"/>
</dbReference>
<keyword evidence="2" id="KW-0813">Transport</keyword>
<dbReference type="AlphaFoldDB" id="A0A2U3B6I3"/>
<dbReference type="Proteomes" id="UP000245362">
    <property type="component" value="Unassembled WGS sequence"/>
</dbReference>
<dbReference type="InterPro" id="IPR017871">
    <property type="entry name" value="ABC_transporter-like_CS"/>
</dbReference>
<dbReference type="PANTHER" id="PTHR43117:SF4">
    <property type="entry name" value="OSMOPROTECTANT IMPORT ATP-BINDING PROTEIN OSMV"/>
    <property type="match status" value="1"/>
</dbReference>
<protein>
    <submittedName>
        <fullName evidence="6">ABC transporter</fullName>
    </submittedName>
</protein>
<dbReference type="InterPro" id="IPR003439">
    <property type="entry name" value="ABC_transporter-like_ATP-bd"/>
</dbReference>
<gene>
    <name evidence="6" type="ORF">DI392_15175</name>
</gene>